<protein>
    <submittedName>
        <fullName evidence="2">Uncharacterized protein</fullName>
    </submittedName>
</protein>
<keyword evidence="1" id="KW-0472">Membrane</keyword>
<evidence type="ECO:0000313" key="2">
    <source>
        <dbReference type="EMBL" id="SEA16111.1"/>
    </source>
</evidence>
<evidence type="ECO:0000256" key="1">
    <source>
        <dbReference type="SAM" id="Phobius"/>
    </source>
</evidence>
<feature type="transmembrane region" description="Helical" evidence="1">
    <location>
        <begin position="12"/>
        <end position="37"/>
    </location>
</feature>
<gene>
    <name evidence="2" type="ORF">SAMN05660420_01429</name>
</gene>
<dbReference type="AlphaFoldDB" id="A0A1H3YY29"/>
<organism evidence="2 3">
    <name type="scientific">Desulfuromusa kysingii</name>
    <dbReference type="NCBI Taxonomy" id="37625"/>
    <lineage>
        <taxon>Bacteria</taxon>
        <taxon>Pseudomonadati</taxon>
        <taxon>Thermodesulfobacteriota</taxon>
        <taxon>Desulfuromonadia</taxon>
        <taxon>Desulfuromonadales</taxon>
        <taxon>Geopsychrobacteraceae</taxon>
        <taxon>Desulfuromusa</taxon>
    </lineage>
</organism>
<feature type="transmembrane region" description="Helical" evidence="1">
    <location>
        <begin position="44"/>
        <end position="64"/>
    </location>
</feature>
<evidence type="ECO:0000313" key="3">
    <source>
        <dbReference type="Proteomes" id="UP000199409"/>
    </source>
</evidence>
<keyword evidence="3" id="KW-1185">Reference proteome</keyword>
<dbReference type="EMBL" id="FNQN01000003">
    <property type="protein sequence ID" value="SEA16111.1"/>
    <property type="molecule type" value="Genomic_DNA"/>
</dbReference>
<name>A0A1H3YY29_9BACT</name>
<accession>A0A1H3YY29</accession>
<proteinExistence type="predicted"/>
<keyword evidence="1" id="KW-0812">Transmembrane</keyword>
<dbReference type="STRING" id="37625.SAMN05660420_01429"/>
<reference evidence="2 3" key="1">
    <citation type="submission" date="2016-10" db="EMBL/GenBank/DDBJ databases">
        <authorList>
            <person name="de Groot N.N."/>
        </authorList>
    </citation>
    <scope>NUCLEOTIDE SEQUENCE [LARGE SCALE GENOMIC DNA]</scope>
    <source>
        <strain evidence="2 3">DSM 7343</strain>
    </source>
</reference>
<keyword evidence="1" id="KW-1133">Transmembrane helix</keyword>
<dbReference type="RefSeq" id="WP_092346155.1">
    <property type="nucleotide sequence ID" value="NZ_FNQN01000003.1"/>
</dbReference>
<dbReference type="Proteomes" id="UP000199409">
    <property type="component" value="Unassembled WGS sequence"/>
</dbReference>
<sequence>MTYGSSEDVEIAAVGACLPGLVILAWIVITTGCFFMICAGNLKFGLVIYSPLFLLTMVACFWLSGTDVVPFVDLPEQINYAGYTITKG</sequence>